<keyword evidence="3" id="KW-1185">Reference proteome</keyword>
<evidence type="ECO:0000256" key="1">
    <source>
        <dbReference type="SAM" id="MobiDB-lite"/>
    </source>
</evidence>
<dbReference type="AlphaFoldDB" id="A0AAD9MGY0"/>
<comment type="caution">
    <text evidence="2">The sequence shown here is derived from an EMBL/GenBank/DDBJ whole genome shotgun (WGS) entry which is preliminary data.</text>
</comment>
<gene>
    <name evidence="2" type="ORF">P8C59_008500</name>
</gene>
<accession>A0AAD9MGY0</accession>
<feature type="region of interest" description="Disordered" evidence="1">
    <location>
        <begin position="195"/>
        <end position="226"/>
    </location>
</feature>
<dbReference type="GO" id="GO:0006360">
    <property type="term" value="P:transcription by RNA polymerase I"/>
    <property type="evidence" value="ECO:0007669"/>
    <property type="project" value="InterPro"/>
</dbReference>
<proteinExistence type="predicted"/>
<name>A0AAD9MGY0_9PEZI</name>
<sequence length="226" mass="24926">MEIYQVKAHREVRMPSSPFIAMDACDKEAPDPQQTIEDAGTVLSPRRHRERAAKSVFAAVAGHLRASAAAGPSSSSSLPATSQYYSTRDTRLAPEEALFQKTHAPQRFAEDDVYFLDDDDDDDDHVDQAVSLPDTSMADAVHSYVAHFYEAHHQRRARVAAAQPHHRRLDERGLDETALLAMCVLLEEAGRARLGRKGAHVFTEASSSSSSSSSSNPERIRNDQGR</sequence>
<dbReference type="PANTHER" id="PTHR28054">
    <property type="entry name" value="RNA POLYMERASE I-SPECIFIC TRANSCRIPTION INITIATION FACTOR RRN10"/>
    <property type="match status" value="1"/>
</dbReference>
<dbReference type="Proteomes" id="UP001217918">
    <property type="component" value="Unassembled WGS sequence"/>
</dbReference>
<evidence type="ECO:0000313" key="3">
    <source>
        <dbReference type="Proteomes" id="UP001217918"/>
    </source>
</evidence>
<protein>
    <submittedName>
        <fullName evidence="2">Uncharacterized protein</fullName>
    </submittedName>
</protein>
<evidence type="ECO:0000313" key="2">
    <source>
        <dbReference type="EMBL" id="KAK2074280.1"/>
    </source>
</evidence>
<dbReference type="EMBL" id="JAQQPM010000008">
    <property type="protein sequence ID" value="KAK2074280.1"/>
    <property type="molecule type" value="Genomic_DNA"/>
</dbReference>
<dbReference type="InterPro" id="IPR022793">
    <property type="entry name" value="Rrn10"/>
</dbReference>
<organism evidence="2 3">
    <name type="scientific">Phyllachora maydis</name>
    <dbReference type="NCBI Taxonomy" id="1825666"/>
    <lineage>
        <taxon>Eukaryota</taxon>
        <taxon>Fungi</taxon>
        <taxon>Dikarya</taxon>
        <taxon>Ascomycota</taxon>
        <taxon>Pezizomycotina</taxon>
        <taxon>Sordariomycetes</taxon>
        <taxon>Sordariomycetidae</taxon>
        <taxon>Phyllachorales</taxon>
        <taxon>Phyllachoraceae</taxon>
        <taxon>Phyllachora</taxon>
    </lineage>
</organism>
<reference evidence="2" key="1">
    <citation type="journal article" date="2023" name="Mol. Plant Microbe Interact.">
        <title>Elucidating the Obligate Nature and Biological Capacity of an Invasive Fungal Corn Pathogen.</title>
        <authorList>
            <person name="MacCready J.S."/>
            <person name="Roggenkamp E.M."/>
            <person name="Gdanetz K."/>
            <person name="Chilvers M.I."/>
        </authorList>
    </citation>
    <scope>NUCLEOTIDE SEQUENCE</scope>
    <source>
        <strain evidence="2">PM02</strain>
    </source>
</reference>
<dbReference type="PANTHER" id="PTHR28054:SF1">
    <property type="entry name" value="RNA POLYMERASE I-SPECIFIC TRANSCRIPTION INITIATION FACTOR RRN10"/>
    <property type="match status" value="1"/>
</dbReference>
<feature type="compositionally biased region" description="Low complexity" evidence="1">
    <location>
        <begin position="206"/>
        <end position="215"/>
    </location>
</feature>